<reference evidence="1 2" key="1">
    <citation type="submission" date="2020-12" db="EMBL/GenBank/DDBJ databases">
        <title>Concerted genomic and epigenomic changes stabilize Arabidopsis allopolyploids.</title>
        <authorList>
            <person name="Chen Z."/>
        </authorList>
    </citation>
    <scope>NUCLEOTIDE SEQUENCE [LARGE SCALE GENOMIC DNA]</scope>
    <source>
        <strain evidence="1">Allo738</strain>
        <tissue evidence="1">Leaf</tissue>
    </source>
</reference>
<keyword evidence="2" id="KW-1185">Reference proteome</keyword>
<evidence type="ECO:0000313" key="2">
    <source>
        <dbReference type="Proteomes" id="UP000694240"/>
    </source>
</evidence>
<organism evidence="1 2">
    <name type="scientific">Arabidopsis thaliana x Arabidopsis arenosa</name>
    <dbReference type="NCBI Taxonomy" id="1240361"/>
    <lineage>
        <taxon>Eukaryota</taxon>
        <taxon>Viridiplantae</taxon>
        <taxon>Streptophyta</taxon>
        <taxon>Embryophyta</taxon>
        <taxon>Tracheophyta</taxon>
        <taxon>Spermatophyta</taxon>
        <taxon>Magnoliopsida</taxon>
        <taxon>eudicotyledons</taxon>
        <taxon>Gunneridae</taxon>
        <taxon>Pentapetalae</taxon>
        <taxon>rosids</taxon>
        <taxon>malvids</taxon>
        <taxon>Brassicales</taxon>
        <taxon>Brassicaceae</taxon>
        <taxon>Camelineae</taxon>
        <taxon>Arabidopsis</taxon>
    </lineage>
</organism>
<accession>A0A8T2DWI9</accession>
<sequence length="44" mass="5274">MKVYFAGYVTMYFTWYETVYSVEYIRCTPWGTGCARRVYSTIIP</sequence>
<proteinExistence type="predicted"/>
<dbReference type="Proteomes" id="UP000694240">
    <property type="component" value="Chromosome 4"/>
</dbReference>
<evidence type="ECO:0000313" key="1">
    <source>
        <dbReference type="EMBL" id="KAG7616047.1"/>
    </source>
</evidence>
<comment type="caution">
    <text evidence="1">The sequence shown here is derived from an EMBL/GenBank/DDBJ whole genome shotgun (WGS) entry which is preliminary data.</text>
</comment>
<dbReference type="AlphaFoldDB" id="A0A8T2DWI9"/>
<protein>
    <submittedName>
        <fullName evidence="1">Uncharacterized protein</fullName>
    </submittedName>
</protein>
<dbReference type="EMBL" id="JAEFBK010000004">
    <property type="protein sequence ID" value="KAG7616047.1"/>
    <property type="molecule type" value="Genomic_DNA"/>
</dbReference>
<gene>
    <name evidence="1" type="ORF">ISN45_At04g015680</name>
</gene>
<name>A0A8T2DWI9_9BRAS</name>